<protein>
    <submittedName>
        <fullName evidence="1">Nonribosomal peptide synthetase 7</fullName>
    </submittedName>
</protein>
<evidence type="ECO:0000313" key="2">
    <source>
        <dbReference type="Proteomes" id="UP001163105"/>
    </source>
</evidence>
<keyword evidence="2" id="KW-1185">Reference proteome</keyword>
<evidence type="ECO:0000313" key="1">
    <source>
        <dbReference type="EMBL" id="KAJ6439337.1"/>
    </source>
</evidence>
<reference evidence="1" key="1">
    <citation type="submission" date="2023-01" db="EMBL/GenBank/DDBJ databases">
        <title>The growth and conidiation of Purpureocillium lavendulum are regulated by nitrogen source and histone H3K14 acetylation.</title>
        <authorList>
            <person name="Tang P."/>
            <person name="Han J."/>
            <person name="Zhang C."/>
            <person name="Tang P."/>
            <person name="Qi F."/>
            <person name="Zhang K."/>
            <person name="Liang L."/>
        </authorList>
    </citation>
    <scope>NUCLEOTIDE SEQUENCE</scope>
    <source>
        <strain evidence="1">YMF1.00683</strain>
    </source>
</reference>
<proteinExistence type="predicted"/>
<gene>
    <name evidence="1" type="ORF">O9K51_07222</name>
</gene>
<dbReference type="AlphaFoldDB" id="A0AB34FLM7"/>
<dbReference type="Proteomes" id="UP001163105">
    <property type="component" value="Unassembled WGS sequence"/>
</dbReference>
<sequence>MAHCYPDDHRVAFVLSNSQVLLWEWNGILTELKPNHISDPQQQSKLSIPGVIWHPQLRHTFYVCQLRMTHIDTQGGEVIVIKYVNGKADKEFYFQVEHPGKTFLTHVPGLQSFKCGLSIQRTNPWGAWQIAIAHAYGQAHTGPNTVRAYTRSYMFDVYSESFRQLEFDTAFGDRTALFASPGYLVADDRGNLSQSSGLPWGVHWQDRLVTISDVAITNQPSTEREQQILANNDLTRRPSQYAEVLGDGRVLLVLGDNGFVVWAWEDMPEMPLFDDCHD</sequence>
<name>A0AB34FLM7_9HYPO</name>
<organism evidence="1 2">
    <name type="scientific">Purpureocillium lavendulum</name>
    <dbReference type="NCBI Taxonomy" id="1247861"/>
    <lineage>
        <taxon>Eukaryota</taxon>
        <taxon>Fungi</taxon>
        <taxon>Dikarya</taxon>
        <taxon>Ascomycota</taxon>
        <taxon>Pezizomycotina</taxon>
        <taxon>Sordariomycetes</taxon>
        <taxon>Hypocreomycetidae</taxon>
        <taxon>Hypocreales</taxon>
        <taxon>Ophiocordycipitaceae</taxon>
        <taxon>Purpureocillium</taxon>
    </lineage>
</organism>
<comment type="caution">
    <text evidence="1">The sequence shown here is derived from an EMBL/GenBank/DDBJ whole genome shotgun (WGS) entry which is preliminary data.</text>
</comment>
<dbReference type="EMBL" id="JAQHRD010000006">
    <property type="protein sequence ID" value="KAJ6439337.1"/>
    <property type="molecule type" value="Genomic_DNA"/>
</dbReference>
<accession>A0AB34FLM7</accession>